<reference evidence="2 3" key="1">
    <citation type="submission" date="2018-06" db="EMBL/GenBank/DDBJ databases">
        <title>Fusarium incarnatum-equiseti species complex species 28.</title>
        <authorList>
            <person name="Gardiner D.M."/>
        </authorList>
    </citation>
    <scope>NUCLEOTIDE SEQUENCE [LARGE SCALE GENOMIC DNA]</scope>
    <source>
        <strain evidence="2 3">FIESC_28</strain>
    </source>
</reference>
<name>A0A366S0W8_9HYPO</name>
<keyword evidence="3" id="KW-1185">Reference proteome</keyword>
<dbReference type="Proteomes" id="UP000253153">
    <property type="component" value="Unassembled WGS sequence"/>
</dbReference>
<evidence type="ECO:0000313" key="2">
    <source>
        <dbReference type="EMBL" id="RBR22924.1"/>
    </source>
</evidence>
<dbReference type="RefSeq" id="XP_031017515.1">
    <property type="nucleotide sequence ID" value="XM_031158369.1"/>
</dbReference>
<organism evidence="2 3">
    <name type="scientific">Fusarium coffeatum</name>
    <dbReference type="NCBI Taxonomy" id="231269"/>
    <lineage>
        <taxon>Eukaryota</taxon>
        <taxon>Fungi</taxon>
        <taxon>Dikarya</taxon>
        <taxon>Ascomycota</taxon>
        <taxon>Pezizomycotina</taxon>
        <taxon>Sordariomycetes</taxon>
        <taxon>Hypocreomycetidae</taxon>
        <taxon>Hypocreales</taxon>
        <taxon>Nectriaceae</taxon>
        <taxon>Fusarium</taxon>
        <taxon>Fusarium incarnatum-equiseti species complex</taxon>
    </lineage>
</organism>
<comment type="caution">
    <text evidence="2">The sequence shown here is derived from an EMBL/GenBank/DDBJ whole genome shotgun (WGS) entry which is preliminary data.</text>
</comment>
<gene>
    <name evidence="2" type="ORF">FIESC28_04222</name>
</gene>
<protein>
    <submittedName>
        <fullName evidence="2">Uncharacterized protein</fullName>
    </submittedName>
</protein>
<feature type="region of interest" description="Disordered" evidence="1">
    <location>
        <begin position="206"/>
        <end position="235"/>
    </location>
</feature>
<accession>A0A366S0W8</accession>
<sequence length="258" mass="30104">MMSSHYIINEFRGHFGRNCEPWHETEPYNFAYGKSKYISTEDIPRIMNMRLAQVMKPRNLTKREKDENIPRNIVSLPNVRFYDVQKHHLVLEAFDGKGPACNRVMNRLGIRYMDARIQLYKDRHHGGHNIIHNAGNDTAFQIQILLALKYMDPQLFERFRQGYSLAEGDDALPWLPYTWSGRHIDQVNMLQDLSLAPKTKRFLEKGRTEAQHSNNEVDQVLYEKPKKSKRRRSSVFSNSQIYGSDSSRAVGGDTLVYV</sequence>
<dbReference type="AlphaFoldDB" id="A0A366S0W8"/>
<dbReference type="OrthoDB" id="5082432at2759"/>
<evidence type="ECO:0000313" key="3">
    <source>
        <dbReference type="Proteomes" id="UP000253153"/>
    </source>
</evidence>
<proteinExistence type="predicted"/>
<dbReference type="EMBL" id="QKXC01000083">
    <property type="protein sequence ID" value="RBR22924.1"/>
    <property type="molecule type" value="Genomic_DNA"/>
</dbReference>
<dbReference type="GeneID" id="41993665"/>
<evidence type="ECO:0000256" key="1">
    <source>
        <dbReference type="SAM" id="MobiDB-lite"/>
    </source>
</evidence>